<dbReference type="Proteomes" id="UP000606786">
    <property type="component" value="Unassembled WGS sequence"/>
</dbReference>
<protein>
    <submittedName>
        <fullName evidence="1">(Mediterranean fruit fly) hypothetical protein</fullName>
    </submittedName>
</protein>
<accession>A0A811UGU4</accession>
<organism evidence="1 2">
    <name type="scientific">Ceratitis capitata</name>
    <name type="common">Mediterranean fruit fly</name>
    <name type="synonym">Tephritis capitata</name>
    <dbReference type="NCBI Taxonomy" id="7213"/>
    <lineage>
        <taxon>Eukaryota</taxon>
        <taxon>Metazoa</taxon>
        <taxon>Ecdysozoa</taxon>
        <taxon>Arthropoda</taxon>
        <taxon>Hexapoda</taxon>
        <taxon>Insecta</taxon>
        <taxon>Pterygota</taxon>
        <taxon>Neoptera</taxon>
        <taxon>Endopterygota</taxon>
        <taxon>Diptera</taxon>
        <taxon>Brachycera</taxon>
        <taxon>Muscomorpha</taxon>
        <taxon>Tephritoidea</taxon>
        <taxon>Tephritidae</taxon>
        <taxon>Ceratitis</taxon>
        <taxon>Ceratitis</taxon>
    </lineage>
</organism>
<keyword evidence="2" id="KW-1185">Reference proteome</keyword>
<dbReference type="AlphaFoldDB" id="A0A811UGU4"/>
<comment type="caution">
    <text evidence="1">The sequence shown here is derived from an EMBL/GenBank/DDBJ whole genome shotgun (WGS) entry which is preliminary data.</text>
</comment>
<gene>
    <name evidence="1" type="ORF">CCAP1982_LOCUS5096</name>
</gene>
<evidence type="ECO:0000313" key="2">
    <source>
        <dbReference type="Proteomes" id="UP000606786"/>
    </source>
</evidence>
<evidence type="ECO:0000313" key="1">
    <source>
        <dbReference type="EMBL" id="CAD6996423.1"/>
    </source>
</evidence>
<sequence length="81" mass="9235">MDVFAPLFRYSKAQISTPTRTEIPFCFTDCYENTFYGATVSSLAPAPSNQYEQQRWQQYWHTSTSAMATMALTKADDGAQY</sequence>
<name>A0A811UGU4_CERCA</name>
<proteinExistence type="predicted"/>
<dbReference type="EMBL" id="CAJHJT010000001">
    <property type="protein sequence ID" value="CAD6996423.1"/>
    <property type="molecule type" value="Genomic_DNA"/>
</dbReference>
<reference evidence="1" key="1">
    <citation type="submission" date="2020-11" db="EMBL/GenBank/DDBJ databases">
        <authorList>
            <person name="Whitehead M."/>
        </authorList>
    </citation>
    <scope>NUCLEOTIDE SEQUENCE</scope>
    <source>
        <strain evidence="1">EGII</strain>
    </source>
</reference>